<evidence type="ECO:0000313" key="4">
    <source>
        <dbReference type="Proteomes" id="UP000620075"/>
    </source>
</evidence>
<comment type="similarity">
    <text evidence="1">Belongs to the short-chain fatty acyl-CoA assimilation regulator (ScfR) family.</text>
</comment>
<dbReference type="GO" id="GO:0003677">
    <property type="term" value="F:DNA binding"/>
    <property type="evidence" value="ECO:0007669"/>
    <property type="project" value="InterPro"/>
</dbReference>
<dbReference type="InterPro" id="IPR010359">
    <property type="entry name" value="IrrE_HExxH"/>
</dbReference>
<dbReference type="PANTHER" id="PTHR43236">
    <property type="entry name" value="ANTITOXIN HIGA1"/>
    <property type="match status" value="1"/>
</dbReference>
<dbReference type="InterPro" id="IPR001387">
    <property type="entry name" value="Cro/C1-type_HTH"/>
</dbReference>
<dbReference type="Proteomes" id="UP000620075">
    <property type="component" value="Unassembled WGS sequence"/>
</dbReference>
<organism evidence="3 4">
    <name type="scientific">Candidatus Dormiibacter inghamiae</name>
    <dbReference type="NCBI Taxonomy" id="3127013"/>
    <lineage>
        <taxon>Bacteria</taxon>
        <taxon>Bacillati</taxon>
        <taxon>Candidatus Dormiibacterota</taxon>
        <taxon>Candidatus Dormibacteria</taxon>
        <taxon>Candidatus Dormibacterales</taxon>
        <taxon>Candidatus Dormibacteraceae</taxon>
        <taxon>Candidatus Dormiibacter</taxon>
    </lineage>
</organism>
<dbReference type="RefSeq" id="WP_338178006.1">
    <property type="nucleotide sequence ID" value="NZ_JAEKNQ010000027.1"/>
</dbReference>
<dbReference type="PANTHER" id="PTHR43236:SF1">
    <property type="entry name" value="BLL7220 PROTEIN"/>
    <property type="match status" value="1"/>
</dbReference>
<evidence type="ECO:0000313" key="3">
    <source>
        <dbReference type="EMBL" id="MBJ7602900.1"/>
    </source>
</evidence>
<dbReference type="Gene3D" id="1.10.260.40">
    <property type="entry name" value="lambda repressor-like DNA-binding domains"/>
    <property type="match status" value="1"/>
</dbReference>
<dbReference type="CDD" id="cd00093">
    <property type="entry name" value="HTH_XRE"/>
    <property type="match status" value="1"/>
</dbReference>
<dbReference type="SMART" id="SM00530">
    <property type="entry name" value="HTH_XRE"/>
    <property type="match status" value="1"/>
</dbReference>
<evidence type="ECO:0000256" key="1">
    <source>
        <dbReference type="ARBA" id="ARBA00007227"/>
    </source>
</evidence>
<dbReference type="SUPFAM" id="SSF47413">
    <property type="entry name" value="lambda repressor-like DNA-binding domains"/>
    <property type="match status" value="1"/>
</dbReference>
<evidence type="ECO:0000259" key="2">
    <source>
        <dbReference type="PROSITE" id="PS50943"/>
    </source>
</evidence>
<accession>A0A934N6T8</accession>
<dbReference type="PROSITE" id="PS50943">
    <property type="entry name" value="HTH_CROC1"/>
    <property type="match status" value="1"/>
</dbReference>
<dbReference type="EMBL" id="JAEKNQ010000027">
    <property type="protein sequence ID" value="MBJ7602900.1"/>
    <property type="molecule type" value="Genomic_DNA"/>
</dbReference>
<name>A0A934N6T8_9BACT</name>
<reference evidence="3 4" key="1">
    <citation type="submission" date="2020-10" db="EMBL/GenBank/DDBJ databases">
        <title>Ca. Dormibacterota MAGs.</title>
        <authorList>
            <person name="Montgomery K."/>
        </authorList>
    </citation>
    <scope>NUCLEOTIDE SEQUENCE [LARGE SCALE GENOMIC DNA]</scope>
    <source>
        <strain evidence="3">SC8811_S16_3</strain>
    </source>
</reference>
<proteinExistence type="inferred from homology"/>
<comment type="caution">
    <text evidence="3">The sequence shown here is derived from an EMBL/GenBank/DDBJ whole genome shotgun (WGS) entry which is preliminary data.</text>
</comment>
<dbReference type="InterPro" id="IPR010982">
    <property type="entry name" value="Lambda_DNA-bd_dom_sf"/>
</dbReference>
<feature type="domain" description="HTH cro/C1-type" evidence="2">
    <location>
        <begin position="16"/>
        <end position="70"/>
    </location>
</feature>
<dbReference type="Gene3D" id="1.10.10.2910">
    <property type="match status" value="1"/>
</dbReference>
<dbReference type="Pfam" id="PF13560">
    <property type="entry name" value="HTH_31"/>
    <property type="match status" value="1"/>
</dbReference>
<dbReference type="InterPro" id="IPR052345">
    <property type="entry name" value="Rad_response_metalloprotease"/>
</dbReference>
<protein>
    <submittedName>
        <fullName evidence="3">ImmA/IrrE family metallo-endopeptidase</fullName>
    </submittedName>
</protein>
<dbReference type="AlphaFoldDB" id="A0A934N6T8"/>
<sequence>MDDFSVAHLLFDGARLTLAREYAGLRKVELARVIELTPGAITQFEQGRSKPSRGTVAALSLALGFAPAFFESGRPVATASETTTYFRRLEGATKGLRSRLLARLKLLGELLAVVEEHVTLPPVSIPDLAGRAPQEAAQLVRREWGLDFGPLTSVVRVLERQGVIVTRAQLDTTRVDAFSRWLNERPVVVLASDKRDAARSRFDAAHELGHFVLHRSQPANDRVIEREADAFAAAFLMPPEAIRKELPERVNWGRYLALKRRWGTSVASIVRQARDLGAISEHAYYRANVHIHANGWDHDEPAALASAPDEPRLLKRALEKMDLELGLDADVLAAQLHLDVEKIRGLSGELSIAA</sequence>
<dbReference type="Pfam" id="PF06114">
    <property type="entry name" value="Peptidase_M78"/>
    <property type="match status" value="1"/>
</dbReference>
<gene>
    <name evidence="3" type="ORF">JF888_06870</name>
</gene>